<feature type="compositionally biased region" description="Basic residues" evidence="15">
    <location>
        <begin position="101"/>
        <end position="111"/>
    </location>
</feature>
<evidence type="ECO:0000313" key="18">
    <source>
        <dbReference type="Proteomes" id="UP000192536"/>
    </source>
</evidence>
<keyword evidence="10 14" id="KW-0735">Signal-anchor</keyword>
<dbReference type="InterPro" id="IPR049924">
    <property type="entry name" value="TonB_pro-rich"/>
</dbReference>
<dbReference type="PRINTS" id="PR01374">
    <property type="entry name" value="TONBPROTEIN"/>
</dbReference>
<dbReference type="PROSITE" id="PS52015">
    <property type="entry name" value="TONB_CTD"/>
    <property type="match status" value="1"/>
</dbReference>
<dbReference type="InterPro" id="IPR003538">
    <property type="entry name" value="TonB"/>
</dbReference>
<evidence type="ECO:0000256" key="10">
    <source>
        <dbReference type="ARBA" id="ARBA00022968"/>
    </source>
</evidence>
<sequence>MPLKNQSIIRRVTLPALLSIGIHAALIAALLYVTLTDAVKMPRQEEHVMSVTMVNPETFAPPPTPQPEVQPQPDPEPEPEVKPDPVVTQPVAVPLPEPKPKPKPKPPKPVKKPLEKPKPKPHPQPQQKPVEKTQEVAKAESSPFAASKAPVAQAPKPAAQTNGASSGPRPLERGKPQYPARAFALRIEGRVKVQFDVDSDGRVDNIRILSAEPRNMFEREVKMAMNKWRYEPKQAKNLTVTLVFKMNGGGGLEE</sequence>
<feature type="region of interest" description="Disordered" evidence="15">
    <location>
        <begin position="55"/>
        <end position="178"/>
    </location>
</feature>
<evidence type="ECO:0000256" key="11">
    <source>
        <dbReference type="ARBA" id="ARBA00022989"/>
    </source>
</evidence>
<evidence type="ECO:0000256" key="14">
    <source>
        <dbReference type="RuleBase" id="RU362123"/>
    </source>
</evidence>
<dbReference type="Pfam" id="PF16031">
    <property type="entry name" value="TonB_N"/>
    <property type="match status" value="1"/>
</dbReference>
<evidence type="ECO:0000256" key="2">
    <source>
        <dbReference type="ARBA" id="ARBA00006555"/>
    </source>
</evidence>
<feature type="compositionally biased region" description="Pro residues" evidence="15">
    <location>
        <begin position="59"/>
        <end position="74"/>
    </location>
</feature>
<dbReference type="GO" id="GO:0098797">
    <property type="term" value="C:plasma membrane protein complex"/>
    <property type="evidence" value="ECO:0007669"/>
    <property type="project" value="TreeGrafter"/>
</dbReference>
<feature type="transmembrane region" description="Helical" evidence="14">
    <location>
        <begin position="12"/>
        <end position="35"/>
    </location>
</feature>
<evidence type="ECO:0000256" key="12">
    <source>
        <dbReference type="ARBA" id="ARBA00023136"/>
    </source>
</evidence>
<evidence type="ECO:0000256" key="6">
    <source>
        <dbReference type="ARBA" id="ARBA00022519"/>
    </source>
</evidence>
<evidence type="ECO:0000256" key="1">
    <source>
        <dbReference type="ARBA" id="ARBA00004383"/>
    </source>
</evidence>
<gene>
    <name evidence="17" type="ORF">BS640_12130</name>
</gene>
<dbReference type="GO" id="GO:0055085">
    <property type="term" value="P:transmembrane transport"/>
    <property type="evidence" value="ECO:0007669"/>
    <property type="project" value="InterPro"/>
</dbReference>
<keyword evidence="18" id="KW-1185">Reference proteome</keyword>
<evidence type="ECO:0000256" key="15">
    <source>
        <dbReference type="SAM" id="MobiDB-lite"/>
    </source>
</evidence>
<keyword evidence="12 14" id="KW-0472">Membrane</keyword>
<keyword evidence="9 14" id="KW-0653">Protein transport</keyword>
<dbReference type="GO" id="GO:0030288">
    <property type="term" value="C:outer membrane-bounded periplasmic space"/>
    <property type="evidence" value="ECO:0007669"/>
    <property type="project" value="InterPro"/>
</dbReference>
<dbReference type="GeneID" id="93566507"/>
<organism evidence="17 18">
    <name type="scientific">Rouxiella badensis</name>
    <dbReference type="NCBI Taxonomy" id="1646377"/>
    <lineage>
        <taxon>Bacteria</taxon>
        <taxon>Pseudomonadati</taxon>
        <taxon>Pseudomonadota</taxon>
        <taxon>Gammaproteobacteria</taxon>
        <taxon>Enterobacterales</taxon>
        <taxon>Yersiniaceae</taxon>
        <taxon>Rouxiella</taxon>
    </lineage>
</organism>
<dbReference type="PANTHER" id="PTHR33446">
    <property type="entry name" value="PROTEIN TONB-RELATED"/>
    <property type="match status" value="1"/>
</dbReference>
<evidence type="ECO:0000256" key="8">
    <source>
        <dbReference type="ARBA" id="ARBA00022737"/>
    </source>
</evidence>
<dbReference type="EMBL" id="MRWE01000018">
    <property type="protein sequence ID" value="ORJ25249.1"/>
    <property type="molecule type" value="Genomic_DNA"/>
</dbReference>
<keyword evidence="7 14" id="KW-0812">Transmembrane</keyword>
<dbReference type="STRING" id="1646377.BS640_12130"/>
<dbReference type="Pfam" id="PF03544">
    <property type="entry name" value="TonB_C"/>
    <property type="match status" value="1"/>
</dbReference>
<dbReference type="Proteomes" id="UP000192536">
    <property type="component" value="Unassembled WGS sequence"/>
</dbReference>
<keyword evidence="6 14" id="KW-0997">Cell inner membrane</keyword>
<dbReference type="InterPro" id="IPR051045">
    <property type="entry name" value="TonB-dependent_transducer"/>
</dbReference>
<comment type="subcellular location">
    <subcellularLocation>
        <location evidence="1 14">Cell inner membrane</location>
        <topology evidence="1 14">Single-pass membrane protein</topology>
        <orientation evidence="1 14">Periplasmic side</orientation>
    </subcellularLocation>
</comment>
<dbReference type="AlphaFoldDB" id="A0A1X0WES1"/>
<accession>A0A1X0WES1</accession>
<evidence type="ECO:0000259" key="16">
    <source>
        <dbReference type="PROSITE" id="PS52015"/>
    </source>
</evidence>
<dbReference type="GO" id="GO:0031992">
    <property type="term" value="F:energy transducer activity"/>
    <property type="evidence" value="ECO:0007669"/>
    <property type="project" value="InterPro"/>
</dbReference>
<comment type="function">
    <text evidence="14">Interacts with outer membrane receptor proteins that carry out high-affinity binding and energy dependent uptake into the periplasmic space of specific substrates. It could act to transduce energy from the cytoplasmic membrane to specific energy-requiring processes in the outer membrane, resulting in the release into the periplasm of ligands bound by these outer membrane proteins.</text>
</comment>
<name>A0A1X0WES1_9GAMM</name>
<evidence type="ECO:0000313" key="17">
    <source>
        <dbReference type="EMBL" id="ORJ25249.1"/>
    </source>
</evidence>
<dbReference type="GO" id="GO:0015891">
    <property type="term" value="P:siderophore transport"/>
    <property type="evidence" value="ECO:0007669"/>
    <property type="project" value="InterPro"/>
</dbReference>
<keyword evidence="8" id="KW-0677">Repeat</keyword>
<comment type="similarity">
    <text evidence="2 14">Belongs to the TonB family.</text>
</comment>
<dbReference type="RefSeq" id="WP_017493461.1">
    <property type="nucleotide sequence ID" value="NZ_CP049603.1"/>
</dbReference>
<feature type="compositionally biased region" description="Low complexity" evidence="15">
    <location>
        <begin position="143"/>
        <end position="160"/>
    </location>
</feature>
<evidence type="ECO:0000256" key="5">
    <source>
        <dbReference type="ARBA" id="ARBA00022475"/>
    </source>
</evidence>
<evidence type="ECO:0000256" key="13">
    <source>
        <dbReference type="ARBA" id="ARBA00025849"/>
    </source>
</evidence>
<dbReference type="Gene3D" id="3.30.2420.10">
    <property type="entry name" value="TonB"/>
    <property type="match status" value="1"/>
</dbReference>
<reference evidence="17 18" key="1">
    <citation type="journal article" date="2017" name="Int. J. Syst. Evol. Microbiol.">
        <title>Rouxiella badensis sp. nov. and Rouxiella silvae sp. nov. isolated from peat bog soil in Germany and emendation of the genus description.</title>
        <authorList>
            <person name="Le Fleche-Mateos A."/>
            <person name="Kugler J.H."/>
            <person name="Hansen S.H."/>
            <person name="Syldatk C."/>
            <person name="Hausmann R."/>
            <person name="Lomprez F."/>
            <person name="Vandenbogaert M."/>
            <person name="Manuguerra J.C."/>
            <person name="Grimont P.A."/>
        </authorList>
    </citation>
    <scope>NUCLEOTIDE SEQUENCE [LARGE SCALE GENOMIC DNA]</scope>
    <source>
        <strain evidence="17 18">DSM 100043</strain>
    </source>
</reference>
<dbReference type="NCBIfam" id="TIGR01352">
    <property type="entry name" value="tonB_Cterm"/>
    <property type="match status" value="1"/>
</dbReference>
<keyword evidence="4 14" id="KW-0813">Transport</keyword>
<keyword evidence="5 14" id="KW-1003">Cell membrane</keyword>
<dbReference type="InterPro" id="IPR006260">
    <property type="entry name" value="TonB/TolA_C"/>
</dbReference>
<evidence type="ECO:0000256" key="9">
    <source>
        <dbReference type="ARBA" id="ARBA00022927"/>
    </source>
</evidence>
<dbReference type="InterPro" id="IPR037682">
    <property type="entry name" value="TonB_C"/>
</dbReference>
<evidence type="ECO:0000256" key="7">
    <source>
        <dbReference type="ARBA" id="ARBA00022692"/>
    </source>
</evidence>
<keyword evidence="11 14" id="KW-1133">Transmembrane helix</keyword>
<protein>
    <recommendedName>
        <fullName evidence="3 14">Protein TonB</fullName>
    </recommendedName>
</protein>
<dbReference type="GO" id="GO:0015031">
    <property type="term" value="P:protein transport"/>
    <property type="evidence" value="ECO:0007669"/>
    <property type="project" value="UniProtKB-UniRule"/>
</dbReference>
<comment type="caution">
    <text evidence="17">The sequence shown here is derived from an EMBL/GenBank/DDBJ whole genome shotgun (WGS) entry which is preliminary data.</text>
</comment>
<comment type="subunit">
    <text evidence="13">Homodimer. Forms a complex with the accessory proteins ExbB and ExbD.</text>
</comment>
<evidence type="ECO:0000256" key="4">
    <source>
        <dbReference type="ARBA" id="ARBA00022448"/>
    </source>
</evidence>
<feature type="domain" description="TonB C-terminal" evidence="16">
    <location>
        <begin position="163"/>
        <end position="253"/>
    </location>
</feature>
<feature type="compositionally biased region" description="Basic and acidic residues" evidence="15">
    <location>
        <begin position="129"/>
        <end position="138"/>
    </location>
</feature>
<dbReference type="SUPFAM" id="SSF74653">
    <property type="entry name" value="TolA/TonB C-terminal domain"/>
    <property type="match status" value="1"/>
</dbReference>
<proteinExistence type="inferred from homology"/>
<dbReference type="PANTHER" id="PTHR33446:SF8">
    <property type="entry name" value="PROTEIN TONB"/>
    <property type="match status" value="1"/>
</dbReference>
<evidence type="ECO:0000256" key="3">
    <source>
        <dbReference type="ARBA" id="ARBA00022362"/>
    </source>
</evidence>